<dbReference type="Proteomes" id="UP000219546">
    <property type="component" value="Unassembled WGS sequence"/>
</dbReference>
<protein>
    <submittedName>
        <fullName evidence="2">Phage terminase large subunit GpA</fullName>
    </submittedName>
</protein>
<sequence>MTVTYDYLKGKIKGNRQLKAQLLKLKQQREQVKNLVDIQNAYEWITKNNFVNENGIPMEFEDRSFLIAPLTDESPILAVIKCSQIGFSTISIFKSAFHNIKYGHNIIYTLPTDSDANEFAKAKTNLIIENNQSIKQTMIDNSLHTKSFRTLDGSNVGFWFMKGTYGQSAAIMQTADILIKDEFDRSNPSVLNQYKSRIKASSYKREWEFSNPSFPLFGVDATWEMSDQKHYFYKCPKCNHWSYITYEQESFDRGNTHHVDKERKEYVCGSCREILDRRQAKKQWVRKFTDTEDISGYWISQMMAPWISASELIRDEKLMLPDVFANFDLGRPYASNSNSLDPSNIIKNIVYDEYGYVEKAPGKYRVMGVDQGGTIDNPKFYCVSGTEEGINKIICLHGEEALHNFIKMNNINYVTIDNAPYPEIAVRLVKAFPGRIYRCVFDYKDERKNVFEVDYKTRIINVHRTRIFDRVVDDYIVGGRKVYIDGMDRNLSAMDSGSESLCKHWTAQRKVGGSGERPEDRERNKHIKLDKQGNVRPIWVAEGHDHYSLADIYCAVSQLLAKRLVEVDN</sequence>
<dbReference type="GO" id="GO:0016887">
    <property type="term" value="F:ATP hydrolysis activity"/>
    <property type="evidence" value="ECO:0007669"/>
    <property type="project" value="InterPro"/>
</dbReference>
<gene>
    <name evidence="2" type="ORF">SAMN05877753_1024</name>
</gene>
<dbReference type="InterPro" id="IPR046453">
    <property type="entry name" value="GpA_ATPase"/>
</dbReference>
<evidence type="ECO:0000313" key="2">
    <source>
        <dbReference type="EMBL" id="SNX67800.1"/>
    </source>
</evidence>
<dbReference type="OrthoDB" id="5181253at2"/>
<organism evidence="2 3">
    <name type="scientific">Bacillus oleivorans</name>
    <dbReference type="NCBI Taxonomy" id="1448271"/>
    <lineage>
        <taxon>Bacteria</taxon>
        <taxon>Bacillati</taxon>
        <taxon>Bacillota</taxon>
        <taxon>Bacilli</taxon>
        <taxon>Bacillales</taxon>
        <taxon>Bacillaceae</taxon>
        <taxon>Bacillus</taxon>
    </lineage>
</organism>
<dbReference type="Pfam" id="PF05876">
    <property type="entry name" value="GpA_ATPase"/>
    <property type="match status" value="1"/>
</dbReference>
<dbReference type="RefSeq" id="WP_097157224.1">
    <property type="nucleotide sequence ID" value="NZ_JBEPMQ010000013.1"/>
</dbReference>
<keyword evidence="3" id="KW-1185">Reference proteome</keyword>
<name>A0A285CJV0_9BACI</name>
<feature type="domain" description="Phage terminase large subunit GpA ATPase" evidence="1">
    <location>
        <begin position="77"/>
        <end position="282"/>
    </location>
</feature>
<dbReference type="EMBL" id="OAOP01000002">
    <property type="protein sequence ID" value="SNX67800.1"/>
    <property type="molecule type" value="Genomic_DNA"/>
</dbReference>
<proteinExistence type="predicted"/>
<reference evidence="2 3" key="1">
    <citation type="submission" date="2017-08" db="EMBL/GenBank/DDBJ databases">
        <authorList>
            <person name="de Groot N.N."/>
        </authorList>
    </citation>
    <scope>NUCLEOTIDE SEQUENCE [LARGE SCALE GENOMIC DNA]</scope>
    <source>
        <strain evidence="2 3">JC228</strain>
    </source>
</reference>
<dbReference type="AlphaFoldDB" id="A0A285CJV0"/>
<evidence type="ECO:0000259" key="1">
    <source>
        <dbReference type="Pfam" id="PF05876"/>
    </source>
</evidence>
<evidence type="ECO:0000313" key="3">
    <source>
        <dbReference type="Proteomes" id="UP000219546"/>
    </source>
</evidence>
<dbReference type="Gene3D" id="3.40.50.300">
    <property type="entry name" value="P-loop containing nucleotide triphosphate hydrolases"/>
    <property type="match status" value="1"/>
</dbReference>
<dbReference type="InterPro" id="IPR027417">
    <property type="entry name" value="P-loop_NTPase"/>
</dbReference>
<accession>A0A285CJV0</accession>